<dbReference type="PANTHER" id="PTHR46708:SF1">
    <property type="entry name" value="TENASCIN"/>
    <property type="match status" value="1"/>
</dbReference>
<dbReference type="Gene3D" id="3.90.215.10">
    <property type="entry name" value="Gamma Fibrinogen, chain A, domain 1"/>
    <property type="match status" value="1"/>
</dbReference>
<dbReference type="Pfam" id="PF00041">
    <property type="entry name" value="fn3"/>
    <property type="match status" value="4"/>
</dbReference>
<dbReference type="NCBIfam" id="NF040941">
    <property type="entry name" value="GGGWT_bact"/>
    <property type="match status" value="1"/>
</dbReference>
<dbReference type="Pfam" id="PF23106">
    <property type="entry name" value="EGF_Teneurin"/>
    <property type="match status" value="1"/>
</dbReference>
<keyword evidence="3" id="KW-0964">Secreted</keyword>
<dbReference type="Gene3D" id="2.10.25.10">
    <property type="entry name" value="Laminin"/>
    <property type="match status" value="1"/>
</dbReference>
<dbReference type="InterPro" id="IPR036116">
    <property type="entry name" value="FN3_sf"/>
</dbReference>
<comment type="subcellular location">
    <subcellularLocation>
        <location evidence="1">Secreted</location>
        <location evidence="1">Extracellular space</location>
        <location evidence="1">Extracellular matrix</location>
    </subcellularLocation>
</comment>
<feature type="compositionally biased region" description="Polar residues" evidence="10">
    <location>
        <begin position="783"/>
        <end position="794"/>
    </location>
</feature>
<evidence type="ECO:0000256" key="11">
    <source>
        <dbReference type="SAM" id="SignalP"/>
    </source>
</evidence>
<feature type="compositionally biased region" description="Polar residues" evidence="10">
    <location>
        <begin position="199"/>
        <end position="215"/>
    </location>
</feature>
<dbReference type="PROSITE" id="PS51406">
    <property type="entry name" value="FIBRINOGEN_C_2"/>
    <property type="match status" value="1"/>
</dbReference>
<feature type="compositionally biased region" description="Polar residues" evidence="10">
    <location>
        <begin position="274"/>
        <end position="286"/>
    </location>
</feature>
<dbReference type="GO" id="GO:0005615">
    <property type="term" value="C:extracellular space"/>
    <property type="evidence" value="ECO:0007669"/>
    <property type="project" value="TreeGrafter"/>
</dbReference>
<organism evidence="14 15">
    <name type="scientific">Sphaeramia orbicularis</name>
    <name type="common">orbiculate cardinalfish</name>
    <dbReference type="NCBI Taxonomy" id="375764"/>
    <lineage>
        <taxon>Eukaryota</taxon>
        <taxon>Metazoa</taxon>
        <taxon>Chordata</taxon>
        <taxon>Craniata</taxon>
        <taxon>Vertebrata</taxon>
        <taxon>Euteleostomi</taxon>
        <taxon>Actinopterygii</taxon>
        <taxon>Neopterygii</taxon>
        <taxon>Teleostei</taxon>
        <taxon>Neoteleostei</taxon>
        <taxon>Acanthomorphata</taxon>
        <taxon>Gobiaria</taxon>
        <taxon>Kurtiformes</taxon>
        <taxon>Apogonoidei</taxon>
        <taxon>Apogonidae</taxon>
        <taxon>Apogoninae</taxon>
        <taxon>Sphaeramia</taxon>
    </lineage>
</organism>
<sequence>MLFTLGLFLLLTPFPSFQTPTNEKRDSAGSEVTKANAVFTLLKPKTTVTLAKQTVRPTLKSNTVNQTVLPTPTANQKPPMVNASATTKSKPSPAVIQTTPSAPVKAAATASGTTTNKDKHTVSVNQTVSTKSTSASEVKATKDKPGPTVGPNTKSAAAKSASAKNVKDKLQTSVSQTVLVKSSSTSDGTAAKDKPASTGAPNVQSTAPKSASVSGAKTGKDKPQHSVNQTVSSKSPSTSDGKTAKDKPTPTGAPSVQSVATKSASASGAKTTKNKPTSSVSQTADTKNTRDKSASTVAPTVMTTPTKAPTVSSSMADKNKAAASANQTTVIKAPTITKEKPQPAQPLKVVISDGCDSSRTKEQELELKPGSPLVMTHKISLVPGGCTGGCEAEMAALKGRVAWLEKEMSLLKDKCPCSANCPYECSGNGECEKGKCICHQGFTGPDCKVAKEKAKVTVETVTLQVNKDSNAVKEGTQTNKVEKTLFHKKDQKKGSEAKETDTKAKVGLVKTQIKQDASVKKSTTKGSSVSTKTSTIGNFLLKQGGRKQEEVRTGKTTVLTPKKVVQKTDIKLVKEETTGKATPKSGQLKDEPHTNVTQTNVKKLNGTAKIVTVSAKIMGANKTRPGKEVTEQSTTTEKHTTQSSGQKHQKKIKVDTVNVQLVDNRNTDDGKMGKGKVIQKSQYIVNTTFVTTSDQTSTQQNKTTVSGSGTSTKRTGGSGLGSVKVVNASSYSFILTWSAPQGMFKNFTVIRREPRMEGDEDEHEELEEEDVFKGDKASVAKNTTEVQVQSETSNTTTTTGKGFGSRGKAETKRVSMAVPGNTRSMEFSNLRANTRYVLYMYGTSADRRSKIHRVTAVTGPEPATEMVFSNVTESSLTVSWTKPKATFTGFRITYINIVTGESHSLTTDSEQSYMVLPQLSAGTSYIITVTTLHGRGQSDTLTSIITTVPAPPTHLRAVNVTDTKALLKWTPSLGKVDRFIVSYESSKTPNVTVTVMLSGNSVEHQLRGLQRGTLYTVKVLSQKDSLQSTAISTTFTTANAVKASEVGARYAVIAWRSSSVVYHSYRLTYQVAGEETKEIILDSTTTEYKLTGLLPMSRYIVLVQGERDGYYTSVVTTEFITGKLRFPFPTECSQELLNGALHSGEVDIYPQGKEGPVVRVYCDMETDGGGWTVFQRRMNGKTDFYRTWSEYSIGFGNISEEFWLGNELLHNLTSIGPVSLRVDMRSGNDTAYAHYADFFIDSEEKHYGLTLSGYIGTAGDSMRYHNGRPFSTRDKDPDPLGIHCSKAYMGGWWYKNCYKTNLNGLYGINSNNQGIVWIDWKGKDSSIPFTEMKFRPSRFSPATHG</sequence>
<feature type="compositionally biased region" description="Low complexity" evidence="10">
    <location>
        <begin position="154"/>
        <end position="164"/>
    </location>
</feature>
<feature type="compositionally biased region" description="Polar residues" evidence="10">
    <location>
        <begin position="122"/>
        <end position="136"/>
    </location>
</feature>
<evidence type="ECO:0000256" key="5">
    <source>
        <dbReference type="ARBA" id="ARBA00022536"/>
    </source>
</evidence>
<dbReference type="SMART" id="SM00186">
    <property type="entry name" value="FBG"/>
    <property type="match status" value="1"/>
</dbReference>
<feature type="domain" description="Fibrinogen C-terminal" evidence="13">
    <location>
        <begin position="1123"/>
        <end position="1338"/>
    </location>
</feature>
<evidence type="ECO:0000313" key="15">
    <source>
        <dbReference type="Proteomes" id="UP000472271"/>
    </source>
</evidence>
<feature type="compositionally biased region" description="Low complexity" evidence="10">
    <location>
        <begin position="260"/>
        <end position="271"/>
    </location>
</feature>
<keyword evidence="7" id="KW-0677">Repeat</keyword>
<dbReference type="InterPro" id="IPR014716">
    <property type="entry name" value="Fibrinogen_a/b/g_C_1"/>
</dbReference>
<dbReference type="Gene3D" id="2.60.40.10">
    <property type="entry name" value="Immunoglobulins"/>
    <property type="match status" value="4"/>
</dbReference>
<accession>A0A672ZSB6</accession>
<feature type="region of interest" description="Disordered" evidence="10">
    <location>
        <begin position="783"/>
        <end position="814"/>
    </location>
</feature>
<feature type="chain" id="PRO_5025423696" evidence="11">
    <location>
        <begin position="19"/>
        <end position="1345"/>
    </location>
</feature>
<evidence type="ECO:0000256" key="8">
    <source>
        <dbReference type="ARBA" id="ARBA00023157"/>
    </source>
</evidence>
<keyword evidence="4" id="KW-0272">Extracellular matrix</keyword>
<keyword evidence="5" id="KW-0245">EGF-like domain</keyword>
<feature type="domain" description="Fibronectin type-III" evidence="12">
    <location>
        <begin position="951"/>
        <end position="1040"/>
    </location>
</feature>
<feature type="region of interest" description="Disordered" evidence="10">
    <location>
        <begin position="68"/>
        <end position="316"/>
    </location>
</feature>
<feature type="compositionally biased region" description="Basic and acidic residues" evidence="10">
    <location>
        <begin position="625"/>
        <end position="640"/>
    </location>
</feature>
<dbReference type="PANTHER" id="PTHR46708">
    <property type="entry name" value="TENASCIN"/>
    <property type="match status" value="1"/>
</dbReference>
<evidence type="ECO:0000256" key="2">
    <source>
        <dbReference type="ARBA" id="ARBA00008673"/>
    </source>
</evidence>
<keyword evidence="15" id="KW-1185">Reference proteome</keyword>
<comment type="similarity">
    <text evidence="2">Belongs to the tenascin family.</text>
</comment>
<evidence type="ECO:0000256" key="9">
    <source>
        <dbReference type="ARBA" id="ARBA00023180"/>
    </source>
</evidence>
<feature type="region of interest" description="Disordered" evidence="10">
    <location>
        <begin position="693"/>
        <end position="718"/>
    </location>
</feature>
<reference evidence="14" key="2">
    <citation type="submission" date="2025-08" db="UniProtKB">
        <authorList>
            <consortium name="Ensembl"/>
        </authorList>
    </citation>
    <scope>IDENTIFICATION</scope>
</reference>
<feature type="compositionally biased region" description="Polar residues" evidence="10">
    <location>
        <begin position="83"/>
        <end position="101"/>
    </location>
</feature>
<evidence type="ECO:0000256" key="4">
    <source>
        <dbReference type="ARBA" id="ARBA00022530"/>
    </source>
</evidence>
<dbReference type="InterPro" id="IPR050991">
    <property type="entry name" value="ECM_Regulatory_Proteins"/>
</dbReference>
<dbReference type="PROSITE" id="PS50853">
    <property type="entry name" value="FN3"/>
    <property type="match status" value="2"/>
</dbReference>
<name>A0A672ZSB6_9TELE</name>
<dbReference type="FunFam" id="2.10.25.10:FF:000001">
    <property type="entry name" value="Tenascin C"/>
    <property type="match status" value="1"/>
</dbReference>
<dbReference type="InterPro" id="IPR002181">
    <property type="entry name" value="Fibrinogen_a/b/g_C_dom"/>
</dbReference>
<evidence type="ECO:0000256" key="3">
    <source>
        <dbReference type="ARBA" id="ARBA00022525"/>
    </source>
</evidence>
<feature type="compositionally biased region" description="Polar residues" evidence="10">
    <location>
        <begin position="171"/>
        <end position="188"/>
    </location>
</feature>
<gene>
    <name evidence="14" type="primary">tnxba</name>
</gene>
<dbReference type="SUPFAM" id="SSF56496">
    <property type="entry name" value="Fibrinogen C-terminal domain-like"/>
    <property type="match status" value="1"/>
</dbReference>
<dbReference type="InterPro" id="IPR013783">
    <property type="entry name" value="Ig-like_fold"/>
</dbReference>
<dbReference type="GO" id="GO:0031175">
    <property type="term" value="P:neuron projection development"/>
    <property type="evidence" value="ECO:0007669"/>
    <property type="project" value="TreeGrafter"/>
</dbReference>
<evidence type="ECO:0000256" key="1">
    <source>
        <dbReference type="ARBA" id="ARBA00004498"/>
    </source>
</evidence>
<dbReference type="OrthoDB" id="6130531at2759"/>
<evidence type="ECO:0000259" key="12">
    <source>
        <dbReference type="PROSITE" id="PS50853"/>
    </source>
</evidence>
<dbReference type="CDD" id="cd00053">
    <property type="entry name" value="EGF"/>
    <property type="match status" value="1"/>
</dbReference>
<dbReference type="Pfam" id="PF00147">
    <property type="entry name" value="Fibrinogen_C"/>
    <property type="match status" value="1"/>
</dbReference>
<evidence type="ECO:0000256" key="7">
    <source>
        <dbReference type="ARBA" id="ARBA00022737"/>
    </source>
</evidence>
<reference evidence="14" key="3">
    <citation type="submission" date="2025-09" db="UniProtKB">
        <authorList>
            <consortium name="Ensembl"/>
        </authorList>
    </citation>
    <scope>IDENTIFICATION</scope>
</reference>
<dbReference type="SMART" id="SM00060">
    <property type="entry name" value="FN3"/>
    <property type="match status" value="3"/>
</dbReference>
<dbReference type="Ensembl" id="ENSSORT00005019755.1">
    <property type="protein sequence ID" value="ENSSORP00005019198.1"/>
    <property type="gene ID" value="ENSSORG00005009448.1"/>
</dbReference>
<evidence type="ECO:0000259" key="13">
    <source>
        <dbReference type="PROSITE" id="PS51406"/>
    </source>
</evidence>
<dbReference type="InterPro" id="IPR036056">
    <property type="entry name" value="Fibrinogen-like_C"/>
</dbReference>
<keyword evidence="6 11" id="KW-0732">Signal</keyword>
<dbReference type="GO" id="GO:0030155">
    <property type="term" value="P:regulation of cell adhesion"/>
    <property type="evidence" value="ECO:0007669"/>
    <property type="project" value="TreeGrafter"/>
</dbReference>
<evidence type="ECO:0000256" key="6">
    <source>
        <dbReference type="ARBA" id="ARBA00022729"/>
    </source>
</evidence>
<dbReference type="InParanoid" id="A0A672ZSB6"/>
<protein>
    <submittedName>
        <fullName evidence="14">Tenascin-like</fullName>
    </submittedName>
</protein>
<feature type="compositionally biased region" description="Polar residues" evidence="10">
    <location>
        <begin position="294"/>
        <end position="316"/>
    </location>
</feature>
<feature type="compositionally biased region" description="Low complexity" evidence="10">
    <location>
        <begin position="693"/>
        <end position="715"/>
    </location>
</feature>
<evidence type="ECO:0000256" key="10">
    <source>
        <dbReference type="SAM" id="MobiDB-lite"/>
    </source>
</evidence>
<dbReference type="SUPFAM" id="SSF49265">
    <property type="entry name" value="Fibronectin type III"/>
    <property type="match status" value="4"/>
</dbReference>
<feature type="region of interest" description="Disordered" evidence="10">
    <location>
        <begin position="621"/>
        <end position="652"/>
    </location>
</feature>
<dbReference type="Proteomes" id="UP000472271">
    <property type="component" value="Chromosome 16"/>
</dbReference>
<keyword evidence="8" id="KW-1015">Disulfide bond</keyword>
<dbReference type="CDD" id="cd00087">
    <property type="entry name" value="FReD"/>
    <property type="match status" value="1"/>
</dbReference>
<evidence type="ECO:0000313" key="14">
    <source>
        <dbReference type="Ensembl" id="ENSSORP00005019198.1"/>
    </source>
</evidence>
<feature type="compositionally biased region" description="Polar residues" evidence="10">
    <location>
        <begin position="225"/>
        <end position="241"/>
    </location>
</feature>
<keyword evidence="9" id="KW-0325">Glycoprotein</keyword>
<dbReference type="CDD" id="cd00063">
    <property type="entry name" value="FN3"/>
    <property type="match status" value="3"/>
</dbReference>
<dbReference type="FunFam" id="3.90.215.10:FF:000001">
    <property type="entry name" value="Tenascin isoform 1"/>
    <property type="match status" value="1"/>
</dbReference>
<dbReference type="InterPro" id="IPR003961">
    <property type="entry name" value="FN3_dom"/>
</dbReference>
<feature type="signal peptide" evidence="11">
    <location>
        <begin position="1"/>
        <end position="18"/>
    </location>
</feature>
<feature type="domain" description="Fibronectin type-III" evidence="12">
    <location>
        <begin position="862"/>
        <end position="950"/>
    </location>
</feature>
<proteinExistence type="inferred from homology"/>
<reference evidence="14" key="1">
    <citation type="submission" date="2019-06" db="EMBL/GenBank/DDBJ databases">
        <authorList>
            <consortium name="Wellcome Sanger Institute Data Sharing"/>
        </authorList>
    </citation>
    <scope>NUCLEOTIDE SEQUENCE [LARGE SCALE GENOMIC DNA]</scope>
</reference>